<dbReference type="Gene3D" id="3.40.50.1240">
    <property type="entry name" value="Phosphoglycerate mutase-like"/>
    <property type="match status" value="1"/>
</dbReference>
<dbReference type="EC" id="3.1.3.2" evidence="3"/>
<keyword evidence="9" id="KW-1185">Reference proteome</keyword>
<dbReference type="InterPro" id="IPR033379">
    <property type="entry name" value="Acid_Pase_AS"/>
</dbReference>
<organism evidence="8 9">
    <name type="scientific">Molorchus minor</name>
    <dbReference type="NCBI Taxonomy" id="1323400"/>
    <lineage>
        <taxon>Eukaryota</taxon>
        <taxon>Metazoa</taxon>
        <taxon>Ecdysozoa</taxon>
        <taxon>Arthropoda</taxon>
        <taxon>Hexapoda</taxon>
        <taxon>Insecta</taxon>
        <taxon>Pterygota</taxon>
        <taxon>Neoptera</taxon>
        <taxon>Endopterygota</taxon>
        <taxon>Coleoptera</taxon>
        <taxon>Polyphaga</taxon>
        <taxon>Cucujiformia</taxon>
        <taxon>Chrysomeloidea</taxon>
        <taxon>Cerambycidae</taxon>
        <taxon>Lamiinae</taxon>
        <taxon>Monochamini</taxon>
        <taxon>Molorchus</taxon>
    </lineage>
</organism>
<comment type="similarity">
    <text evidence="2">Belongs to the histidine acid phosphatase family.</text>
</comment>
<name>A0ABQ9JGJ6_9CUCU</name>
<dbReference type="PROSITE" id="PS00616">
    <property type="entry name" value="HIS_ACID_PHOSPHAT_1"/>
    <property type="match status" value="1"/>
</dbReference>
<dbReference type="InterPro" id="IPR050645">
    <property type="entry name" value="Histidine_acid_phosphatase"/>
</dbReference>
<evidence type="ECO:0000256" key="3">
    <source>
        <dbReference type="ARBA" id="ARBA00012646"/>
    </source>
</evidence>
<dbReference type="InterPro" id="IPR000560">
    <property type="entry name" value="His_Pase_clade-2"/>
</dbReference>
<dbReference type="SUPFAM" id="SSF53254">
    <property type="entry name" value="Phosphoglycerate mutase-like"/>
    <property type="match status" value="1"/>
</dbReference>
<evidence type="ECO:0000256" key="1">
    <source>
        <dbReference type="ARBA" id="ARBA00000032"/>
    </source>
</evidence>
<dbReference type="Pfam" id="PF00328">
    <property type="entry name" value="His_Phos_2"/>
    <property type="match status" value="1"/>
</dbReference>
<dbReference type="PANTHER" id="PTHR11567">
    <property type="entry name" value="ACID PHOSPHATASE-RELATED"/>
    <property type="match status" value="1"/>
</dbReference>
<comment type="caution">
    <text evidence="8">The sequence shown here is derived from an EMBL/GenBank/DDBJ whole genome shotgun (WGS) entry which is preliminary data.</text>
</comment>
<proteinExistence type="inferred from homology"/>
<evidence type="ECO:0000313" key="8">
    <source>
        <dbReference type="EMBL" id="KAJ8977039.1"/>
    </source>
</evidence>
<evidence type="ECO:0000256" key="4">
    <source>
        <dbReference type="ARBA" id="ARBA00022729"/>
    </source>
</evidence>
<evidence type="ECO:0000256" key="5">
    <source>
        <dbReference type="ARBA" id="ARBA00022801"/>
    </source>
</evidence>
<accession>A0ABQ9JGJ6</accession>
<protein>
    <recommendedName>
        <fullName evidence="3">acid phosphatase</fullName>
        <ecNumber evidence="3">3.1.3.2</ecNumber>
    </recommendedName>
</protein>
<evidence type="ECO:0000256" key="6">
    <source>
        <dbReference type="ARBA" id="ARBA00023157"/>
    </source>
</evidence>
<reference evidence="8" key="1">
    <citation type="journal article" date="2023" name="Insect Mol. Biol.">
        <title>Genome sequencing provides insights into the evolution of gene families encoding plant cell wall-degrading enzymes in longhorned beetles.</title>
        <authorList>
            <person name="Shin N.R."/>
            <person name="Okamura Y."/>
            <person name="Kirsch R."/>
            <person name="Pauchet Y."/>
        </authorList>
    </citation>
    <scope>NUCLEOTIDE SEQUENCE</scope>
    <source>
        <strain evidence="8">MMC_N1</strain>
    </source>
</reference>
<evidence type="ECO:0000256" key="7">
    <source>
        <dbReference type="ARBA" id="ARBA00023180"/>
    </source>
</evidence>
<dbReference type="CDD" id="cd07061">
    <property type="entry name" value="HP_HAP_like"/>
    <property type="match status" value="1"/>
</dbReference>
<sequence>MPFFAVISTITADDTLLSVVQVFRHGERTPVMFYLTDPYKDSSYWDGLGTGQLTDHGKVQLVELGQYFRNRYGDFLSTSYSQGEISITSADTKRNLESAESFLTGLYPNENTSSIPIQTASPAVMGSLAECLSYDILYLEVESQEEYFKDINQENSEVYGYIREHSLFPVYDLMTANAIWDTLHIEAGVNYTLPEWTVSVFPEQLTKLSDAFALSLCYTEDQQKLAAGPFLNELIQYFEAVSSCPSSTEKVLLYSGHDVNIACFLNTFQAFTPHNPDFASSLIFELRQNAETTYVNAYYKRESEAVPITLKGCDFNCNLADLKSAFSNIVISEAEWLIKCVL</sequence>
<dbReference type="PANTHER" id="PTHR11567:SF211">
    <property type="entry name" value="PROSTATIC ACID PHOSPHATASE"/>
    <property type="match status" value="1"/>
</dbReference>
<gene>
    <name evidence="8" type="ORF">NQ317_017713</name>
</gene>
<dbReference type="InterPro" id="IPR029033">
    <property type="entry name" value="His_PPase_superfam"/>
</dbReference>
<comment type="catalytic activity">
    <reaction evidence="1">
        <text>a phosphate monoester + H2O = an alcohol + phosphate</text>
        <dbReference type="Rhea" id="RHEA:15017"/>
        <dbReference type="ChEBI" id="CHEBI:15377"/>
        <dbReference type="ChEBI" id="CHEBI:30879"/>
        <dbReference type="ChEBI" id="CHEBI:43474"/>
        <dbReference type="ChEBI" id="CHEBI:67140"/>
        <dbReference type="EC" id="3.1.3.2"/>
    </reaction>
</comment>
<evidence type="ECO:0000313" key="9">
    <source>
        <dbReference type="Proteomes" id="UP001162164"/>
    </source>
</evidence>
<dbReference type="Proteomes" id="UP001162164">
    <property type="component" value="Unassembled WGS sequence"/>
</dbReference>
<keyword evidence="7" id="KW-0325">Glycoprotein</keyword>
<keyword evidence="5" id="KW-0378">Hydrolase</keyword>
<dbReference type="EMBL" id="JAPWTJ010000595">
    <property type="protein sequence ID" value="KAJ8977039.1"/>
    <property type="molecule type" value="Genomic_DNA"/>
</dbReference>
<evidence type="ECO:0000256" key="2">
    <source>
        <dbReference type="ARBA" id="ARBA00005375"/>
    </source>
</evidence>
<keyword evidence="6" id="KW-1015">Disulfide bond</keyword>
<keyword evidence="4" id="KW-0732">Signal</keyword>